<dbReference type="Pfam" id="PF05033">
    <property type="entry name" value="Pre-SET"/>
    <property type="match status" value="1"/>
</dbReference>
<reference evidence="12" key="1">
    <citation type="journal article" date="2020" name="Phytopathology">
        <title>Genome sequence of the chestnut blight fungus Cryphonectria parasitica EP155: A fundamental resource for an archetypical invasive plant pathogen.</title>
        <authorList>
            <person name="Crouch J.A."/>
            <person name="Dawe A."/>
            <person name="Aerts A."/>
            <person name="Barry K."/>
            <person name="Churchill A.C.L."/>
            <person name="Grimwood J."/>
            <person name="Hillman B."/>
            <person name="Milgroom M.G."/>
            <person name="Pangilinan J."/>
            <person name="Smith M."/>
            <person name="Salamov A."/>
            <person name="Schmutz J."/>
            <person name="Yadav J."/>
            <person name="Grigoriev I.V."/>
            <person name="Nuss D."/>
        </authorList>
    </citation>
    <scope>NUCLEOTIDE SEQUENCE</scope>
    <source>
        <strain evidence="12">EP155</strain>
    </source>
</reference>
<evidence type="ECO:0000256" key="3">
    <source>
        <dbReference type="ARBA" id="ARBA00022603"/>
    </source>
</evidence>
<feature type="domain" description="SET" evidence="9">
    <location>
        <begin position="206"/>
        <end position="341"/>
    </location>
</feature>
<dbReference type="GO" id="GO:0008270">
    <property type="term" value="F:zinc ion binding"/>
    <property type="evidence" value="ECO:0007669"/>
    <property type="project" value="InterPro"/>
</dbReference>
<dbReference type="SMART" id="SM00468">
    <property type="entry name" value="PreSET"/>
    <property type="match status" value="1"/>
</dbReference>
<evidence type="ECO:0000313" key="12">
    <source>
        <dbReference type="EMBL" id="KAF3766746.1"/>
    </source>
</evidence>
<protein>
    <submittedName>
        <fullName evidence="12">Ash1</fullName>
    </submittedName>
</protein>
<keyword evidence="3" id="KW-0489">Methyltransferase</keyword>
<keyword evidence="2" id="KW-0158">Chromosome</keyword>
<dbReference type="GeneID" id="63841837"/>
<dbReference type="RefSeq" id="XP_040777707.1">
    <property type="nucleotide sequence ID" value="XM_040924708.1"/>
</dbReference>
<dbReference type="EMBL" id="MU032346">
    <property type="protein sequence ID" value="KAF3766746.1"/>
    <property type="molecule type" value="Genomic_DNA"/>
</dbReference>
<dbReference type="PROSITE" id="PS50280">
    <property type="entry name" value="SET"/>
    <property type="match status" value="1"/>
</dbReference>
<dbReference type="PANTHER" id="PTHR46223">
    <property type="entry name" value="HISTONE-LYSINE N-METHYLTRANSFERASE SUV39H"/>
    <property type="match status" value="1"/>
</dbReference>
<name>A0A9P5CR03_CRYP1</name>
<evidence type="ECO:0000256" key="2">
    <source>
        <dbReference type="ARBA" id="ARBA00022454"/>
    </source>
</evidence>
<dbReference type="InterPro" id="IPR050973">
    <property type="entry name" value="H3K9_Histone-Lys_N-MTase"/>
</dbReference>
<organism evidence="12 13">
    <name type="scientific">Cryphonectria parasitica (strain ATCC 38755 / EP155)</name>
    <dbReference type="NCBI Taxonomy" id="660469"/>
    <lineage>
        <taxon>Eukaryota</taxon>
        <taxon>Fungi</taxon>
        <taxon>Dikarya</taxon>
        <taxon>Ascomycota</taxon>
        <taxon>Pezizomycotina</taxon>
        <taxon>Sordariomycetes</taxon>
        <taxon>Sordariomycetidae</taxon>
        <taxon>Diaporthales</taxon>
        <taxon>Cryphonectriaceae</taxon>
        <taxon>Cryphonectria-Endothia species complex</taxon>
        <taxon>Cryphonectria</taxon>
    </lineage>
</organism>
<evidence type="ECO:0000256" key="1">
    <source>
        <dbReference type="ARBA" id="ARBA00004286"/>
    </source>
</evidence>
<dbReference type="SMART" id="SM00317">
    <property type="entry name" value="SET"/>
    <property type="match status" value="1"/>
</dbReference>
<dbReference type="InterPro" id="IPR003616">
    <property type="entry name" value="Post-SET_dom"/>
</dbReference>
<evidence type="ECO:0000256" key="7">
    <source>
        <dbReference type="ARBA" id="ARBA00022833"/>
    </source>
</evidence>
<dbReference type="GO" id="GO:0005634">
    <property type="term" value="C:nucleus"/>
    <property type="evidence" value="ECO:0007669"/>
    <property type="project" value="InterPro"/>
</dbReference>
<gene>
    <name evidence="12" type="primary">Ash1</name>
    <name evidence="12" type="ORF">M406DRAFT_60909</name>
</gene>
<dbReference type="PANTHER" id="PTHR46223:SF3">
    <property type="entry name" value="HISTONE-LYSINE N-METHYLTRANSFERASE SET-23"/>
    <property type="match status" value="1"/>
</dbReference>
<accession>A0A9P5CR03</accession>
<feature type="domain" description="Post-SET" evidence="11">
    <location>
        <begin position="359"/>
        <end position="375"/>
    </location>
</feature>
<dbReference type="Pfam" id="PF00856">
    <property type="entry name" value="SET"/>
    <property type="match status" value="1"/>
</dbReference>
<evidence type="ECO:0000259" key="11">
    <source>
        <dbReference type="PROSITE" id="PS50868"/>
    </source>
</evidence>
<dbReference type="GO" id="GO:0032259">
    <property type="term" value="P:methylation"/>
    <property type="evidence" value="ECO:0007669"/>
    <property type="project" value="UniProtKB-KW"/>
</dbReference>
<evidence type="ECO:0000256" key="6">
    <source>
        <dbReference type="ARBA" id="ARBA00022723"/>
    </source>
</evidence>
<dbReference type="OrthoDB" id="308383at2759"/>
<evidence type="ECO:0000256" key="8">
    <source>
        <dbReference type="SAM" id="MobiDB-lite"/>
    </source>
</evidence>
<keyword evidence="7" id="KW-0862">Zinc</keyword>
<keyword evidence="6" id="KW-0479">Metal-binding</keyword>
<comment type="subcellular location">
    <subcellularLocation>
        <location evidence="1">Chromosome</location>
    </subcellularLocation>
</comment>
<dbReference type="PROSITE" id="PS50868">
    <property type="entry name" value="POST_SET"/>
    <property type="match status" value="1"/>
</dbReference>
<evidence type="ECO:0000259" key="10">
    <source>
        <dbReference type="PROSITE" id="PS50867"/>
    </source>
</evidence>
<keyword evidence="4" id="KW-0808">Transferase</keyword>
<feature type="domain" description="Pre-SET" evidence="10">
    <location>
        <begin position="79"/>
        <end position="203"/>
    </location>
</feature>
<keyword evidence="5" id="KW-0949">S-adenosyl-L-methionine</keyword>
<dbReference type="GO" id="GO:0005694">
    <property type="term" value="C:chromosome"/>
    <property type="evidence" value="ECO:0007669"/>
    <property type="project" value="UniProtKB-SubCell"/>
</dbReference>
<dbReference type="InterPro" id="IPR046341">
    <property type="entry name" value="SET_dom_sf"/>
</dbReference>
<dbReference type="InterPro" id="IPR007728">
    <property type="entry name" value="Pre-SET_dom"/>
</dbReference>
<evidence type="ECO:0000313" key="13">
    <source>
        <dbReference type="Proteomes" id="UP000803844"/>
    </source>
</evidence>
<evidence type="ECO:0000259" key="9">
    <source>
        <dbReference type="PROSITE" id="PS50280"/>
    </source>
</evidence>
<proteinExistence type="predicted"/>
<dbReference type="PROSITE" id="PS50867">
    <property type="entry name" value="PRE_SET"/>
    <property type="match status" value="1"/>
</dbReference>
<dbReference type="GO" id="GO:0042054">
    <property type="term" value="F:histone methyltransferase activity"/>
    <property type="evidence" value="ECO:0007669"/>
    <property type="project" value="InterPro"/>
</dbReference>
<dbReference type="AlphaFoldDB" id="A0A9P5CR03"/>
<dbReference type="CDD" id="cd19473">
    <property type="entry name" value="SET_SUV39H_DIM5-like"/>
    <property type="match status" value="1"/>
</dbReference>
<feature type="region of interest" description="Disordered" evidence="8">
    <location>
        <begin position="103"/>
        <end position="152"/>
    </location>
</feature>
<dbReference type="Proteomes" id="UP000803844">
    <property type="component" value="Unassembled WGS sequence"/>
</dbReference>
<feature type="compositionally biased region" description="Acidic residues" evidence="8">
    <location>
        <begin position="103"/>
        <end position="122"/>
    </location>
</feature>
<sequence length="375" mass="42244">MEAVTKRHFFHHGPDQEVAIEERQNCHWCQLRSFRTHKTLPVTIVNDTGDGQVLPSNFRFIERSVLGAGVPPTADEFRYGCDCPDEDSCMYAGCACLDEMAGSDDDQEDSMTGELDKEDEEPEWARQRGSRQSSRDDAAPSPAPAADTGKQLRKKRFAYHSQGAKAGLLRGSELENSRAPIYECHEGCRCSKAGCPNRIVERGRQVPLQIFRTDNRGWGVKTMRALKRGQFVDCYLGEIITPSEAERRRHNASKAQRKDVYLFALDKFTDPESNDLRLRGAPLECDGEFMSGPTRFINHSCEPNLRIFARVGDHADKHIHDLALFAIEDVQKDEELTFDYVDGQGEIASNARDAALQGEMTRCLCGSEKCRGYLW</sequence>
<comment type="caution">
    <text evidence="12">The sequence shown here is derived from an EMBL/GenBank/DDBJ whole genome shotgun (WGS) entry which is preliminary data.</text>
</comment>
<evidence type="ECO:0000256" key="5">
    <source>
        <dbReference type="ARBA" id="ARBA00022691"/>
    </source>
</evidence>
<dbReference type="SUPFAM" id="SSF82199">
    <property type="entry name" value="SET domain"/>
    <property type="match status" value="1"/>
</dbReference>
<keyword evidence="13" id="KW-1185">Reference proteome</keyword>
<evidence type="ECO:0000256" key="4">
    <source>
        <dbReference type="ARBA" id="ARBA00022679"/>
    </source>
</evidence>
<dbReference type="InterPro" id="IPR001214">
    <property type="entry name" value="SET_dom"/>
</dbReference>
<dbReference type="Gene3D" id="2.170.270.10">
    <property type="entry name" value="SET domain"/>
    <property type="match status" value="1"/>
</dbReference>